<proteinExistence type="predicted"/>
<evidence type="ECO:0000313" key="3">
    <source>
        <dbReference type="Proteomes" id="UP000830148"/>
    </source>
</evidence>
<name>A0AAE6P0G3_9NIDO</name>
<protein>
    <submittedName>
        <fullName evidence="2">Nucleoprotein</fullName>
    </submittedName>
</protein>
<evidence type="ECO:0000256" key="1">
    <source>
        <dbReference type="SAM" id="MobiDB-lite"/>
    </source>
</evidence>
<feature type="compositionally biased region" description="Low complexity" evidence="1">
    <location>
        <begin position="1"/>
        <end position="10"/>
    </location>
</feature>
<sequence>MSSQPNAAPKPQRRRRARNRQLTQLQRELRNLKKQTKRAKVPQQKYIRIGTSEPVQLPVDPSNPNDVRYHIDATNLRLLVRQIARKLSAGAGDITVHNQQVHLDLQFILHTNEYTYQPVLLPTQGQSSI</sequence>
<evidence type="ECO:0000313" key="2">
    <source>
        <dbReference type="EMBL" id="QFU19758.1"/>
    </source>
</evidence>
<dbReference type="Pfam" id="PF01481">
    <property type="entry name" value="Arteri_nucleo"/>
    <property type="match status" value="1"/>
</dbReference>
<gene>
    <name evidence="2" type="primary">ORF5</name>
</gene>
<feature type="region of interest" description="Disordered" evidence="1">
    <location>
        <begin position="1"/>
        <end position="20"/>
    </location>
</feature>
<dbReference type="InterPro" id="IPR002484">
    <property type="entry name" value="Arte_nucleocap"/>
</dbReference>
<dbReference type="EMBL" id="MN161566">
    <property type="protein sequence ID" value="QFU19758.1"/>
    <property type="molecule type" value="Genomic_RNA"/>
</dbReference>
<dbReference type="GO" id="GO:0019013">
    <property type="term" value="C:viral nucleocapsid"/>
    <property type="evidence" value="ECO:0007669"/>
    <property type="project" value="InterPro"/>
</dbReference>
<keyword evidence="3" id="KW-1185">Reference proteome</keyword>
<accession>A0AAE6P0G3</accession>
<organism evidence="2 3">
    <name type="scientific">Serpentovirinae sp. isolate K48</name>
    <dbReference type="NCBI Taxonomy" id="3071292"/>
    <lineage>
        <taxon>Viruses</taxon>
        <taxon>Riboviria</taxon>
        <taxon>Orthornavirae</taxon>
        <taxon>Pisuviricota</taxon>
        <taxon>Pisoniviricetes</taxon>
        <taxon>Nidovirales</taxon>
        <taxon>Tornidovirineae</taxon>
        <taxon>Tobaniviridae</taxon>
        <taxon>Serpentovirinae</taxon>
        <taxon>Septovirus</taxon>
        <taxon>Sekatovirus</taxon>
        <taxon>Septovirus foka</taxon>
    </lineage>
</organism>
<dbReference type="Proteomes" id="UP000830148">
    <property type="component" value="Segment"/>
</dbReference>
<reference evidence="2 3" key="1">
    <citation type="journal article" date="2019" name="Front Vet Sci">
        <title>Longitudinal and Cross-Sectional Sampling of Serpentovirus (Nidovirus) Infection in Captive Snakes Reveals High Prevalence, Persistent Infection, and Increased Mortality in Pythons and Divergent Serpentovirus Infection in Boas and Colubrids.</title>
        <authorList>
            <person name="Hoon-Hanks L.L."/>
            <person name="Ossiboff R.J."/>
            <person name="Bartolini P."/>
            <person name="Fogelson S.B."/>
            <person name="Perry S.M."/>
            <person name="Stohr A.C."/>
            <person name="Cross S.T."/>
            <person name="Wellehan J.F.X."/>
            <person name="Jacobson E.R."/>
            <person name="Dubovi E.J."/>
            <person name="Stenglein M.D."/>
        </authorList>
    </citation>
    <scope>NUCLEOTIDE SEQUENCE [LARGE SCALE GENOMIC DNA]</scope>
    <source>
        <strain evidence="2">K48</strain>
    </source>
</reference>